<evidence type="ECO:0000313" key="1">
    <source>
        <dbReference type="EMBL" id="GFY96915.1"/>
    </source>
</evidence>
<name>A0A7J0FDZ9_9ERIC</name>
<accession>A0A7J0FDZ9</accession>
<dbReference type="AlphaFoldDB" id="A0A7J0FDZ9"/>
<organism evidence="1 2">
    <name type="scientific">Actinidia rufa</name>
    <dbReference type="NCBI Taxonomy" id="165716"/>
    <lineage>
        <taxon>Eukaryota</taxon>
        <taxon>Viridiplantae</taxon>
        <taxon>Streptophyta</taxon>
        <taxon>Embryophyta</taxon>
        <taxon>Tracheophyta</taxon>
        <taxon>Spermatophyta</taxon>
        <taxon>Magnoliopsida</taxon>
        <taxon>eudicotyledons</taxon>
        <taxon>Gunneridae</taxon>
        <taxon>Pentapetalae</taxon>
        <taxon>asterids</taxon>
        <taxon>Ericales</taxon>
        <taxon>Actinidiaceae</taxon>
        <taxon>Actinidia</taxon>
    </lineage>
</organism>
<evidence type="ECO:0000313" key="2">
    <source>
        <dbReference type="Proteomes" id="UP000585474"/>
    </source>
</evidence>
<sequence length="158" mass="17894">MEVLSIQQHARDTLSRLRMRKRNKNWARDHMRWAGLMWAAGLFWAASFWAASELGYSGLGLHKSRAAWESRAGAACWGGDGTETWARGAAQRRIWWVVAGQRLHRGWTEEAGGCVVSGLRLDRGESGLHRDVGRRAVQRWRLVAIELRFGLLLRQCGG</sequence>
<reference evidence="1 2" key="1">
    <citation type="submission" date="2019-07" db="EMBL/GenBank/DDBJ databases">
        <title>De Novo Assembly of kiwifruit Actinidia rufa.</title>
        <authorList>
            <person name="Sugita-Konishi S."/>
            <person name="Sato K."/>
            <person name="Mori E."/>
            <person name="Abe Y."/>
            <person name="Kisaki G."/>
            <person name="Hamano K."/>
            <person name="Suezawa K."/>
            <person name="Otani M."/>
            <person name="Fukuda T."/>
            <person name="Manabe T."/>
            <person name="Gomi K."/>
            <person name="Tabuchi M."/>
            <person name="Akimitsu K."/>
            <person name="Kataoka I."/>
        </authorList>
    </citation>
    <scope>NUCLEOTIDE SEQUENCE [LARGE SCALE GENOMIC DNA]</scope>
    <source>
        <strain evidence="2">cv. Fuchu</strain>
    </source>
</reference>
<dbReference type="EMBL" id="BJWL01000011">
    <property type="protein sequence ID" value="GFY96915.1"/>
    <property type="molecule type" value="Genomic_DNA"/>
</dbReference>
<comment type="caution">
    <text evidence="1">The sequence shown here is derived from an EMBL/GenBank/DDBJ whole genome shotgun (WGS) entry which is preliminary data.</text>
</comment>
<protein>
    <submittedName>
        <fullName evidence="1">Uncharacterized protein</fullName>
    </submittedName>
</protein>
<gene>
    <name evidence="1" type="ORF">Acr_11g0012210</name>
</gene>
<keyword evidence="2" id="KW-1185">Reference proteome</keyword>
<dbReference type="Proteomes" id="UP000585474">
    <property type="component" value="Unassembled WGS sequence"/>
</dbReference>
<proteinExistence type="predicted"/>